<dbReference type="Pfam" id="PF04082">
    <property type="entry name" value="Fungal_trans"/>
    <property type="match status" value="1"/>
</dbReference>
<evidence type="ECO:0000259" key="9">
    <source>
        <dbReference type="PROSITE" id="PS50048"/>
    </source>
</evidence>
<evidence type="ECO:0000256" key="1">
    <source>
        <dbReference type="ARBA" id="ARBA00004123"/>
    </source>
</evidence>
<evidence type="ECO:0000256" key="2">
    <source>
        <dbReference type="ARBA" id="ARBA00022723"/>
    </source>
</evidence>
<accession>A0A0H5C7Q5</accession>
<feature type="compositionally biased region" description="Low complexity" evidence="8">
    <location>
        <begin position="139"/>
        <end position="154"/>
    </location>
</feature>
<feature type="region of interest" description="Disordered" evidence="8">
    <location>
        <begin position="95"/>
        <end position="166"/>
    </location>
</feature>
<dbReference type="GO" id="GO:0008270">
    <property type="term" value="F:zinc ion binding"/>
    <property type="evidence" value="ECO:0007669"/>
    <property type="project" value="InterPro"/>
</dbReference>
<dbReference type="Gene3D" id="4.10.240.10">
    <property type="entry name" value="Zn(2)-C6 fungal-type DNA-binding domain"/>
    <property type="match status" value="1"/>
</dbReference>
<dbReference type="PANTHER" id="PTHR46910">
    <property type="entry name" value="TRANSCRIPTION FACTOR PDR1"/>
    <property type="match status" value="1"/>
</dbReference>
<keyword evidence="2" id="KW-0479">Metal-binding</keyword>
<gene>
    <name evidence="10" type="primary">HAL9</name>
    <name evidence="10" type="ORF">BN1211_4713</name>
</gene>
<reference evidence="11" key="1">
    <citation type="journal article" date="2015" name="J. Biotechnol.">
        <title>The structure of the Cyberlindnera jadinii genome and its relation to Candida utilis analyzed by the occurrence of single nucleotide polymorphisms.</title>
        <authorList>
            <person name="Rupp O."/>
            <person name="Brinkrolf K."/>
            <person name="Buerth C."/>
            <person name="Kunigo M."/>
            <person name="Schneider J."/>
            <person name="Jaenicke S."/>
            <person name="Goesmann A."/>
            <person name="Puehler A."/>
            <person name="Jaeger K.-E."/>
            <person name="Ernst J.F."/>
        </authorList>
    </citation>
    <scope>NUCLEOTIDE SEQUENCE [LARGE SCALE GENOMIC DNA]</scope>
    <source>
        <strain evidence="11">ATCC 18201 / CBS 1600 / BCRC 20928 / JCM 3617 / NBRC 0987 / NRRL Y-1542</strain>
    </source>
</reference>
<dbReference type="CDD" id="cd00067">
    <property type="entry name" value="GAL4"/>
    <property type="match status" value="1"/>
</dbReference>
<protein>
    <submittedName>
        <fullName evidence="10">HAL9 protein</fullName>
    </submittedName>
</protein>
<dbReference type="Proteomes" id="UP000038830">
    <property type="component" value="Unassembled WGS sequence"/>
</dbReference>
<keyword evidence="7" id="KW-0539">Nucleus</keyword>
<evidence type="ECO:0000256" key="4">
    <source>
        <dbReference type="ARBA" id="ARBA00023015"/>
    </source>
</evidence>
<evidence type="ECO:0000313" key="10">
    <source>
        <dbReference type="EMBL" id="CEP24007.1"/>
    </source>
</evidence>
<dbReference type="GO" id="GO:0045944">
    <property type="term" value="P:positive regulation of transcription by RNA polymerase II"/>
    <property type="evidence" value="ECO:0007669"/>
    <property type="project" value="UniProtKB-ARBA"/>
</dbReference>
<dbReference type="SMART" id="SM00906">
    <property type="entry name" value="Fungal_trans"/>
    <property type="match status" value="1"/>
</dbReference>
<keyword evidence="4" id="KW-0805">Transcription regulation</keyword>
<evidence type="ECO:0000256" key="5">
    <source>
        <dbReference type="ARBA" id="ARBA00023125"/>
    </source>
</evidence>
<dbReference type="PROSITE" id="PS50048">
    <property type="entry name" value="ZN2_CY6_FUNGAL_2"/>
    <property type="match status" value="1"/>
</dbReference>
<dbReference type="SUPFAM" id="SSF57701">
    <property type="entry name" value="Zn2/Cys6 DNA-binding domain"/>
    <property type="match status" value="1"/>
</dbReference>
<dbReference type="AlphaFoldDB" id="A0A0H5C7Q5"/>
<sequence>MSDVQLQKKRVSKACDICRARKLKCDALTPSCSRCLASKVTCVYTTKERRPKKVVKKHTAPSQPSTLRGLEDRMRRMESMITSLVGKLENAQNLVGVNSNGEPNHTHSENGNETDENETSPEVQNTDDEPIVFTGLPTAAGSSVRSGSVSQASSDPHEDSHGPQVAKYFGSQSTMSVLSVKGMLWLQRFCGDPGLLNRFQQFHKLTTTIFLMANRVWFDPPERSSLRKLPPREMVEPLIWDVFNELALIQLFITKEEVDNLIQRYYDNVAMSNKVPNRKRLSNSDLLTLNSMVAIAFSLAMKPNLDKKTLDTFNTIQVEVRTNAVFYYQRLSTISEGIRTIQGLMILTLYAELMKCSPQTYILISTLVRYAQEMGLHRKESFMGLSEQEAMLRRRIWICVYLMDCGSCLKSGKPPIIHRKDVSSITPESYREVLFYGVPSHQVDEMLSPDFDLVRALSTMSSSEFHISPVKNLLFYYHARIVDFTAVAYECLFCGDSLVGMSLEQVLKRVDEMDGMLDQHLMMMMPRSARPGADLSSIREHSVKYHLLLSHLYYHSLKMVINKMAFTKIWLNSNDPPSDWSSILPRQKKLMLQCLESARAIMNFVQFEDHLNPLFSNYASFQFMSAFFTLFTGIIEYPNAPFVEHDLEMITNVSNKLLAKYYADWENDETNFMYIVINSCVRFFMRIAVMVRNRTTPNKIDLDQVEGQLRSFENQMSKLAASCAVVLRDSDPLTILLNNPDSNGMQGVNHPTAGIFNPPGAVANLARERPSISMLMNPVPSSQREESHLFPHASNDRFSPGNIDMESNNSAQSAVATEGQTLSHTSSIPDVTLPVQDITIDRYAMEQFEMEKNSSILQHIFTIPDMFLSANEFENYDLNSSNIHF</sequence>
<evidence type="ECO:0000313" key="11">
    <source>
        <dbReference type="Proteomes" id="UP000038830"/>
    </source>
</evidence>
<dbReference type="InterPro" id="IPR036864">
    <property type="entry name" value="Zn2-C6_fun-type_DNA-bd_sf"/>
</dbReference>
<name>A0A0H5C7Q5_CYBJN</name>
<comment type="subcellular location">
    <subcellularLocation>
        <location evidence="1">Nucleus</location>
    </subcellularLocation>
</comment>
<evidence type="ECO:0000256" key="8">
    <source>
        <dbReference type="SAM" id="MobiDB-lite"/>
    </source>
</evidence>
<dbReference type="InterPro" id="IPR007219">
    <property type="entry name" value="XnlR_reg_dom"/>
</dbReference>
<dbReference type="GO" id="GO:0003677">
    <property type="term" value="F:DNA binding"/>
    <property type="evidence" value="ECO:0007669"/>
    <property type="project" value="UniProtKB-KW"/>
</dbReference>
<evidence type="ECO:0000256" key="7">
    <source>
        <dbReference type="ARBA" id="ARBA00023242"/>
    </source>
</evidence>
<dbReference type="PROSITE" id="PS00463">
    <property type="entry name" value="ZN2_CY6_FUNGAL_1"/>
    <property type="match status" value="1"/>
</dbReference>
<dbReference type="InterPro" id="IPR001138">
    <property type="entry name" value="Zn2Cys6_DnaBD"/>
</dbReference>
<evidence type="ECO:0000256" key="3">
    <source>
        <dbReference type="ARBA" id="ARBA00022833"/>
    </source>
</evidence>
<keyword evidence="6" id="KW-0804">Transcription</keyword>
<dbReference type="GO" id="GO:0000981">
    <property type="term" value="F:DNA-binding transcription factor activity, RNA polymerase II-specific"/>
    <property type="evidence" value="ECO:0007669"/>
    <property type="project" value="InterPro"/>
</dbReference>
<dbReference type="GO" id="GO:0005634">
    <property type="term" value="C:nucleus"/>
    <property type="evidence" value="ECO:0007669"/>
    <property type="project" value="UniProtKB-SubCell"/>
</dbReference>
<keyword evidence="3" id="KW-0862">Zinc</keyword>
<dbReference type="CDD" id="cd12148">
    <property type="entry name" value="fungal_TF_MHR"/>
    <property type="match status" value="1"/>
</dbReference>
<dbReference type="PANTHER" id="PTHR46910:SF37">
    <property type="entry name" value="ZN(II)2CYS6 TRANSCRIPTION FACTOR (EUROFUNG)"/>
    <property type="match status" value="1"/>
</dbReference>
<dbReference type="Pfam" id="PF00172">
    <property type="entry name" value="Zn_clus"/>
    <property type="match status" value="1"/>
</dbReference>
<proteinExistence type="predicted"/>
<keyword evidence="5" id="KW-0238">DNA-binding</keyword>
<dbReference type="GO" id="GO:0006351">
    <property type="term" value="P:DNA-templated transcription"/>
    <property type="evidence" value="ECO:0007669"/>
    <property type="project" value="InterPro"/>
</dbReference>
<dbReference type="SMART" id="SM00066">
    <property type="entry name" value="GAL4"/>
    <property type="match status" value="1"/>
</dbReference>
<dbReference type="EMBL" id="CDQK01000005">
    <property type="protein sequence ID" value="CEP24007.1"/>
    <property type="molecule type" value="Genomic_DNA"/>
</dbReference>
<feature type="domain" description="Zn(2)-C6 fungal-type" evidence="9">
    <location>
        <begin position="14"/>
        <end position="44"/>
    </location>
</feature>
<feature type="compositionally biased region" description="Acidic residues" evidence="8">
    <location>
        <begin position="112"/>
        <end position="130"/>
    </location>
</feature>
<organism evidence="10 11">
    <name type="scientific">Cyberlindnera jadinii (strain ATCC 18201 / CBS 1600 / BCRC 20928 / JCM 3617 / NBRC 0987 / NRRL Y-1542)</name>
    <name type="common">Torula yeast</name>
    <name type="synonym">Candida utilis</name>
    <dbReference type="NCBI Taxonomy" id="983966"/>
    <lineage>
        <taxon>Eukaryota</taxon>
        <taxon>Fungi</taxon>
        <taxon>Dikarya</taxon>
        <taxon>Ascomycota</taxon>
        <taxon>Saccharomycotina</taxon>
        <taxon>Saccharomycetes</taxon>
        <taxon>Phaffomycetales</taxon>
        <taxon>Phaffomycetaceae</taxon>
        <taxon>Cyberlindnera</taxon>
    </lineage>
</organism>
<evidence type="ECO:0000256" key="6">
    <source>
        <dbReference type="ARBA" id="ARBA00023163"/>
    </source>
</evidence>
<dbReference type="InterPro" id="IPR050987">
    <property type="entry name" value="AtrR-like"/>
</dbReference>